<gene>
    <name evidence="3" type="ORF">KHM83_05935</name>
</gene>
<name>A0ABS5PM09_9FIRM</name>
<accession>A0ABS5PM09</accession>
<feature type="compositionally biased region" description="Polar residues" evidence="1">
    <location>
        <begin position="39"/>
        <end position="48"/>
    </location>
</feature>
<feature type="compositionally biased region" description="Basic and acidic residues" evidence="1">
    <location>
        <begin position="49"/>
        <end position="65"/>
    </location>
</feature>
<evidence type="ECO:0000256" key="1">
    <source>
        <dbReference type="SAM" id="MobiDB-lite"/>
    </source>
</evidence>
<proteinExistence type="predicted"/>
<feature type="transmembrane region" description="Helical" evidence="2">
    <location>
        <begin position="125"/>
        <end position="143"/>
    </location>
</feature>
<feature type="transmembrane region" description="Helical" evidence="2">
    <location>
        <begin position="100"/>
        <end position="119"/>
    </location>
</feature>
<dbReference type="RefSeq" id="WP_213235992.1">
    <property type="nucleotide sequence ID" value="NZ_JAHBCL010000008.1"/>
</dbReference>
<feature type="region of interest" description="Disordered" evidence="1">
    <location>
        <begin position="39"/>
        <end position="87"/>
    </location>
</feature>
<reference evidence="3 4" key="1">
    <citation type="submission" date="2021-05" db="EMBL/GenBank/DDBJ databases">
        <title>Fusibacter ferrireducens sp. nov., an anaerobic, sulfur- and Fe-reducing bacterium isolated from the mangrove sediment.</title>
        <authorList>
            <person name="Qiu D."/>
        </authorList>
    </citation>
    <scope>NUCLEOTIDE SEQUENCE [LARGE SCALE GENOMIC DNA]</scope>
    <source>
        <strain evidence="3 4">DSM 12116</strain>
    </source>
</reference>
<keyword evidence="2" id="KW-0812">Transmembrane</keyword>
<sequence length="338" mass="39200">MNCHRCGQEISRFAKTCKYCGAPVVRAANTSADYYATNTENNRSSSLGRQREAVDAEEREPERSRSQQTRPQTQTKPQRQSRHTRSSATDVYKVQRKWSWGAFTFTWIWGLFNGTYIAFLTLLPMFGILFKIFLGVKGNTWAYQNRKWESDQHYVDTMHKWNLFGFIGFLVWCLIIAGYALMMFNGVSEIHHFETTAVTEVPAYEEAYEDWDLYDEGSMRNEDAFFDSYTTEGVLISDILIWGFDNTAISFIEPDSLDGGTATVRSDIVYMNVPAEATLVFERESEDVYRCTAVYLDDLRLDEEAQKTFLSELYDAVQWDYPDTEYDLDEDVMIEKTL</sequence>
<evidence type="ECO:0000313" key="4">
    <source>
        <dbReference type="Proteomes" id="UP000746471"/>
    </source>
</evidence>
<dbReference type="EMBL" id="JAHBCL010000008">
    <property type="protein sequence ID" value="MBS7526209.1"/>
    <property type="molecule type" value="Genomic_DNA"/>
</dbReference>
<keyword evidence="2" id="KW-0472">Membrane</keyword>
<protein>
    <submittedName>
        <fullName evidence="3">Zinc ribbon domain-containing protein</fullName>
    </submittedName>
</protein>
<evidence type="ECO:0000256" key="2">
    <source>
        <dbReference type="SAM" id="Phobius"/>
    </source>
</evidence>
<dbReference type="Proteomes" id="UP000746471">
    <property type="component" value="Unassembled WGS sequence"/>
</dbReference>
<feature type="transmembrane region" description="Helical" evidence="2">
    <location>
        <begin position="163"/>
        <end position="184"/>
    </location>
</feature>
<keyword evidence="4" id="KW-1185">Reference proteome</keyword>
<evidence type="ECO:0000313" key="3">
    <source>
        <dbReference type="EMBL" id="MBS7526209.1"/>
    </source>
</evidence>
<organism evidence="3 4">
    <name type="scientific">Fusibacter paucivorans</name>
    <dbReference type="NCBI Taxonomy" id="76009"/>
    <lineage>
        <taxon>Bacteria</taxon>
        <taxon>Bacillati</taxon>
        <taxon>Bacillota</taxon>
        <taxon>Clostridia</taxon>
        <taxon>Eubacteriales</taxon>
        <taxon>Eubacteriales Family XII. Incertae Sedis</taxon>
        <taxon>Fusibacter</taxon>
    </lineage>
</organism>
<keyword evidence="2" id="KW-1133">Transmembrane helix</keyword>
<comment type="caution">
    <text evidence="3">The sequence shown here is derived from an EMBL/GenBank/DDBJ whole genome shotgun (WGS) entry which is preliminary data.</text>
</comment>
<feature type="compositionally biased region" description="Low complexity" evidence="1">
    <location>
        <begin position="66"/>
        <end position="78"/>
    </location>
</feature>